<evidence type="ECO:0000313" key="1">
    <source>
        <dbReference type="Ensembl" id="ENSGACP00000018701.1"/>
    </source>
</evidence>
<name>G3PM70_GASAC</name>
<proteinExistence type="predicted"/>
<dbReference type="Ensembl" id="ENSGACT00000018739.1">
    <property type="protein sequence ID" value="ENSGACP00000018701.1"/>
    <property type="gene ID" value="ENSGACG00000014166.1"/>
</dbReference>
<organism evidence="1">
    <name type="scientific">Gasterosteus aculeatus</name>
    <name type="common">Three-spined stickleback</name>
    <dbReference type="NCBI Taxonomy" id="69293"/>
    <lineage>
        <taxon>Eukaryota</taxon>
        <taxon>Metazoa</taxon>
        <taxon>Chordata</taxon>
        <taxon>Craniata</taxon>
        <taxon>Vertebrata</taxon>
        <taxon>Euteleostomi</taxon>
        <taxon>Actinopterygii</taxon>
        <taxon>Neopterygii</taxon>
        <taxon>Teleostei</taxon>
        <taxon>Neoteleostei</taxon>
        <taxon>Acanthomorphata</taxon>
        <taxon>Eupercaria</taxon>
        <taxon>Perciformes</taxon>
        <taxon>Cottioidei</taxon>
        <taxon>Gasterosteales</taxon>
        <taxon>Gasterosteidae</taxon>
        <taxon>Gasterosteus</taxon>
    </lineage>
</organism>
<dbReference type="InParanoid" id="G3PM70"/>
<protein>
    <submittedName>
        <fullName evidence="1">Uncharacterized protein</fullName>
    </submittedName>
</protein>
<accession>G3PM70</accession>
<sequence>KTTEFVNKTSLRKTNLLLVFLTCLRRSARVAVKRRRQVSCGRMNECLWSDGRCLLSTPVWGR</sequence>
<reference evidence="1" key="2">
    <citation type="submission" date="2024-04" db="UniProtKB">
        <authorList>
            <consortium name="Ensembl"/>
        </authorList>
    </citation>
    <scope>IDENTIFICATION</scope>
</reference>
<reference evidence="1" key="1">
    <citation type="submission" date="2006-01" db="EMBL/GenBank/DDBJ databases">
        <authorList>
            <person name="Lindblad-Toh K."/>
            <person name="Mauceli E."/>
            <person name="Grabherr M."/>
            <person name="Chang J.L."/>
            <person name="Lander E.S."/>
        </authorList>
    </citation>
    <scope>NUCLEOTIDE SEQUENCE [LARGE SCALE GENOMIC DNA]</scope>
</reference>
<dbReference type="AlphaFoldDB" id="G3PM70"/>
<dbReference type="Bgee" id="ENSGACG00000014166">
    <property type="expression patterns" value="Expressed in muscle tissue and 13 other cell types or tissues"/>
</dbReference>